<feature type="region of interest" description="Disordered" evidence="1">
    <location>
        <begin position="135"/>
        <end position="155"/>
    </location>
</feature>
<evidence type="ECO:0000313" key="2">
    <source>
        <dbReference type="EMBL" id="KZO97724.1"/>
    </source>
</evidence>
<organism evidence="2 3">
    <name type="scientific">Calocera viscosa (strain TUFC12733)</name>
    <dbReference type="NCBI Taxonomy" id="1330018"/>
    <lineage>
        <taxon>Eukaryota</taxon>
        <taxon>Fungi</taxon>
        <taxon>Dikarya</taxon>
        <taxon>Basidiomycota</taxon>
        <taxon>Agaricomycotina</taxon>
        <taxon>Dacrymycetes</taxon>
        <taxon>Dacrymycetales</taxon>
        <taxon>Dacrymycetaceae</taxon>
        <taxon>Calocera</taxon>
    </lineage>
</organism>
<dbReference type="AlphaFoldDB" id="A0A167NHM5"/>
<accession>A0A167NHM5</accession>
<protein>
    <submittedName>
        <fullName evidence="2">Uncharacterized protein</fullName>
    </submittedName>
</protein>
<dbReference type="EMBL" id="KV417278">
    <property type="protein sequence ID" value="KZO97724.1"/>
    <property type="molecule type" value="Genomic_DNA"/>
</dbReference>
<dbReference type="OrthoDB" id="2135762at2759"/>
<proteinExistence type="predicted"/>
<reference evidence="2 3" key="1">
    <citation type="journal article" date="2016" name="Mol. Biol. Evol.">
        <title>Comparative Genomics of Early-Diverging Mushroom-Forming Fungi Provides Insights into the Origins of Lignocellulose Decay Capabilities.</title>
        <authorList>
            <person name="Nagy L.G."/>
            <person name="Riley R."/>
            <person name="Tritt A."/>
            <person name="Adam C."/>
            <person name="Daum C."/>
            <person name="Floudas D."/>
            <person name="Sun H."/>
            <person name="Yadav J.S."/>
            <person name="Pangilinan J."/>
            <person name="Larsson K.H."/>
            <person name="Matsuura K."/>
            <person name="Barry K."/>
            <person name="Labutti K."/>
            <person name="Kuo R."/>
            <person name="Ohm R.A."/>
            <person name="Bhattacharya S.S."/>
            <person name="Shirouzu T."/>
            <person name="Yoshinaga Y."/>
            <person name="Martin F.M."/>
            <person name="Grigoriev I.V."/>
            <person name="Hibbett D.S."/>
        </authorList>
    </citation>
    <scope>NUCLEOTIDE SEQUENCE [LARGE SCALE GENOMIC DNA]</scope>
    <source>
        <strain evidence="2 3">TUFC12733</strain>
    </source>
</reference>
<evidence type="ECO:0000313" key="3">
    <source>
        <dbReference type="Proteomes" id="UP000076738"/>
    </source>
</evidence>
<sequence length="198" mass="23222">MDREDIPRIGVDTFDDLERIQADFTRQMLAVFEQKLAASGLGAEEEAIKAHLMAWRDRTFEIAKPNLRINGVNYEDHNQEVDETEPFDEALDRQIWANHDEKLIWDKTIADSRRVKPVQIQKMMEDLLVRQRVEEDVEPEAEDEEMDESLTMPNLEEVDKTHVQTLAHLDEFPKKVPVLLEKVANITRVEEDMKRLEQ</sequence>
<evidence type="ECO:0000256" key="1">
    <source>
        <dbReference type="SAM" id="MobiDB-lite"/>
    </source>
</evidence>
<gene>
    <name evidence="2" type="ORF">CALVIDRAFT_496881</name>
</gene>
<name>A0A167NHM5_CALVF</name>
<keyword evidence="3" id="KW-1185">Reference proteome</keyword>
<dbReference type="Proteomes" id="UP000076738">
    <property type="component" value="Unassembled WGS sequence"/>
</dbReference>
<feature type="compositionally biased region" description="Acidic residues" evidence="1">
    <location>
        <begin position="135"/>
        <end position="148"/>
    </location>
</feature>